<organism evidence="7 8">
    <name type="scientific">Pristionchus fissidentatus</name>
    <dbReference type="NCBI Taxonomy" id="1538716"/>
    <lineage>
        <taxon>Eukaryota</taxon>
        <taxon>Metazoa</taxon>
        <taxon>Ecdysozoa</taxon>
        <taxon>Nematoda</taxon>
        <taxon>Chromadorea</taxon>
        <taxon>Rhabditida</taxon>
        <taxon>Rhabditina</taxon>
        <taxon>Diplogasteromorpha</taxon>
        <taxon>Diplogasteroidea</taxon>
        <taxon>Neodiplogasteridae</taxon>
        <taxon>Pristionchus</taxon>
    </lineage>
</organism>
<evidence type="ECO:0000259" key="6">
    <source>
        <dbReference type="PROSITE" id="PS50262"/>
    </source>
</evidence>
<accession>A0AAV5WW21</accession>
<comment type="subcellular location">
    <subcellularLocation>
        <location evidence="1">Membrane</location>
    </subcellularLocation>
</comment>
<dbReference type="PRINTS" id="PR00237">
    <property type="entry name" value="GPCRRHODOPSN"/>
</dbReference>
<dbReference type="Gene3D" id="1.20.1070.10">
    <property type="entry name" value="Rhodopsin 7-helix transmembrane proteins"/>
    <property type="match status" value="1"/>
</dbReference>
<dbReference type="InterPro" id="IPR000276">
    <property type="entry name" value="GPCR_Rhodpsn"/>
</dbReference>
<evidence type="ECO:0000313" key="8">
    <source>
        <dbReference type="Proteomes" id="UP001432322"/>
    </source>
</evidence>
<dbReference type="PROSITE" id="PS50262">
    <property type="entry name" value="G_PROTEIN_RECEP_F1_2"/>
    <property type="match status" value="1"/>
</dbReference>
<protein>
    <recommendedName>
        <fullName evidence="6">G-protein coupled receptors family 1 profile domain-containing protein</fullName>
    </recommendedName>
</protein>
<evidence type="ECO:0000256" key="2">
    <source>
        <dbReference type="ARBA" id="ARBA00022692"/>
    </source>
</evidence>
<feature type="transmembrane region" description="Helical" evidence="5">
    <location>
        <begin position="116"/>
        <end position="138"/>
    </location>
</feature>
<gene>
    <name evidence="7" type="ORF">PFISCL1PPCAC_26122</name>
</gene>
<keyword evidence="8" id="KW-1185">Reference proteome</keyword>
<dbReference type="SUPFAM" id="SSF81321">
    <property type="entry name" value="Family A G protein-coupled receptor-like"/>
    <property type="match status" value="1"/>
</dbReference>
<feature type="domain" description="G-protein coupled receptors family 1 profile" evidence="6">
    <location>
        <begin position="1"/>
        <end position="135"/>
    </location>
</feature>
<evidence type="ECO:0000313" key="7">
    <source>
        <dbReference type="EMBL" id="GMT34825.1"/>
    </source>
</evidence>
<feature type="non-terminal residue" evidence="7">
    <location>
        <position position="227"/>
    </location>
</feature>
<feature type="non-terminal residue" evidence="7">
    <location>
        <position position="1"/>
    </location>
</feature>
<evidence type="ECO:0000256" key="5">
    <source>
        <dbReference type="SAM" id="Phobius"/>
    </source>
</evidence>
<evidence type="ECO:0000256" key="4">
    <source>
        <dbReference type="ARBA" id="ARBA00023136"/>
    </source>
</evidence>
<reference evidence="7" key="1">
    <citation type="submission" date="2023-10" db="EMBL/GenBank/DDBJ databases">
        <title>Genome assembly of Pristionchus species.</title>
        <authorList>
            <person name="Yoshida K."/>
            <person name="Sommer R.J."/>
        </authorList>
    </citation>
    <scope>NUCLEOTIDE SEQUENCE</scope>
    <source>
        <strain evidence="7">RS5133</strain>
    </source>
</reference>
<keyword evidence="3 5" id="KW-1133">Transmembrane helix</keyword>
<evidence type="ECO:0000256" key="1">
    <source>
        <dbReference type="ARBA" id="ARBA00004370"/>
    </source>
</evidence>
<name>A0AAV5WW21_9BILA</name>
<comment type="caution">
    <text evidence="7">The sequence shown here is derived from an EMBL/GenBank/DDBJ whole genome shotgun (WGS) entry which is preliminary data.</text>
</comment>
<feature type="transmembrane region" description="Helical" evidence="5">
    <location>
        <begin position="83"/>
        <end position="104"/>
    </location>
</feature>
<dbReference type="GO" id="GO:0004930">
    <property type="term" value="F:G protein-coupled receptor activity"/>
    <property type="evidence" value="ECO:0007669"/>
    <property type="project" value="InterPro"/>
</dbReference>
<dbReference type="PANTHER" id="PTHR24224:SF36">
    <property type="entry name" value="NEMATOCIN RECEPTOR 2"/>
    <property type="match status" value="1"/>
</dbReference>
<dbReference type="AlphaFoldDB" id="A0AAV5WW21"/>
<dbReference type="GO" id="GO:0016020">
    <property type="term" value="C:membrane"/>
    <property type="evidence" value="ECO:0007669"/>
    <property type="project" value="UniProtKB-SubCell"/>
</dbReference>
<sequence length="227" mass="25677">FKTFYILLFNALAWLFPSFLAAFFYYMVCKAVWMSHRPEKIVKCEEKNNMITQTYIDKLREASCGYRRQNSEFDRKRTQTVRLTMTIIACNFFLWAPFCITNVIQAISPELISKEALIFFVIFGNLNSCVNPWIYILFNRKHVARAFCGSTSKGCVTRSETDAQSRINGGNYAHSSSTLGASTLVVHTHHERASTVYTSLAHTGGAATAIGREASEYTPKTSISTDK</sequence>
<feature type="transmembrane region" description="Helical" evidence="5">
    <location>
        <begin position="6"/>
        <end position="28"/>
    </location>
</feature>
<keyword evidence="2 5" id="KW-0812">Transmembrane</keyword>
<dbReference type="Pfam" id="PF00001">
    <property type="entry name" value="7tm_1"/>
    <property type="match status" value="1"/>
</dbReference>
<dbReference type="InterPro" id="IPR052665">
    <property type="entry name" value="Neuropeptide-GPCR"/>
</dbReference>
<keyword evidence="4 5" id="KW-0472">Membrane</keyword>
<proteinExistence type="predicted"/>
<dbReference type="EMBL" id="BTSY01000006">
    <property type="protein sequence ID" value="GMT34825.1"/>
    <property type="molecule type" value="Genomic_DNA"/>
</dbReference>
<dbReference type="Proteomes" id="UP001432322">
    <property type="component" value="Unassembled WGS sequence"/>
</dbReference>
<dbReference type="InterPro" id="IPR017452">
    <property type="entry name" value="GPCR_Rhodpsn_7TM"/>
</dbReference>
<evidence type="ECO:0000256" key="3">
    <source>
        <dbReference type="ARBA" id="ARBA00022989"/>
    </source>
</evidence>
<dbReference type="PANTHER" id="PTHR24224">
    <property type="entry name" value="CARDIOACCELERATORY PEPTIDE RECEPTOR-RELATED"/>
    <property type="match status" value="1"/>
</dbReference>